<comment type="caution">
    <text evidence="1">The sequence shown here is derived from an EMBL/GenBank/DDBJ whole genome shotgun (WGS) entry which is preliminary data.</text>
</comment>
<organism evidence="1 2">
    <name type="scientific">Natrinema gari JCM 14663</name>
    <dbReference type="NCBI Taxonomy" id="1230459"/>
    <lineage>
        <taxon>Archaea</taxon>
        <taxon>Methanobacteriati</taxon>
        <taxon>Methanobacteriota</taxon>
        <taxon>Stenosarchaea group</taxon>
        <taxon>Halobacteria</taxon>
        <taxon>Halobacteriales</taxon>
        <taxon>Natrialbaceae</taxon>
        <taxon>Natrinema</taxon>
    </lineage>
</organism>
<dbReference type="AlphaFoldDB" id="L9ZJC4"/>
<dbReference type="RefSeq" id="WP_008451592.1">
    <property type="nucleotide sequence ID" value="NZ_AOIJ01000008.1"/>
</dbReference>
<keyword evidence="2" id="KW-1185">Reference proteome</keyword>
<dbReference type="EMBL" id="AOIJ01000008">
    <property type="protein sequence ID" value="ELY85268.1"/>
    <property type="molecule type" value="Genomic_DNA"/>
</dbReference>
<sequence>MTGPEPAPEHVGLRGDPPVIADLEKLRGIPSIHLGNAVYVQAVERRPDGTYAAYLGFSKPRDTSDGASRNEITFVNYGPVGAMYAHPVEIGGETYYEVDLPDRDELEAACIARREREGDHRAAVVPPLANLLEEGADEHADRSGDLHRGMALAFEAARRELVARRDAAYRGDRRWSRDELDEGIDLE</sequence>
<proteinExistence type="predicted"/>
<protein>
    <submittedName>
        <fullName evidence="1">Uncharacterized protein</fullName>
    </submittedName>
</protein>
<evidence type="ECO:0000313" key="2">
    <source>
        <dbReference type="Proteomes" id="UP000011592"/>
    </source>
</evidence>
<dbReference type="Proteomes" id="UP000011592">
    <property type="component" value="Unassembled WGS sequence"/>
</dbReference>
<accession>L9ZJC4</accession>
<gene>
    <name evidence="1" type="ORF">C486_00210</name>
</gene>
<name>L9ZJC4_9EURY</name>
<reference evidence="1 2" key="1">
    <citation type="journal article" date="2014" name="PLoS Genet.">
        <title>Phylogenetically driven sequencing of extremely halophilic archaea reveals strategies for static and dynamic osmo-response.</title>
        <authorList>
            <person name="Becker E.A."/>
            <person name="Seitzer P.M."/>
            <person name="Tritt A."/>
            <person name="Larsen D."/>
            <person name="Krusor M."/>
            <person name="Yao A.I."/>
            <person name="Wu D."/>
            <person name="Madern D."/>
            <person name="Eisen J.A."/>
            <person name="Darling A.E."/>
            <person name="Facciotti M.T."/>
        </authorList>
    </citation>
    <scope>NUCLEOTIDE SEQUENCE [LARGE SCALE GENOMIC DNA]</scope>
    <source>
        <strain evidence="1 2">JCM 14663</strain>
    </source>
</reference>
<dbReference type="PATRIC" id="fig|1230459.4.peg.41"/>
<evidence type="ECO:0000313" key="1">
    <source>
        <dbReference type="EMBL" id="ELY85268.1"/>
    </source>
</evidence>